<keyword evidence="2" id="KW-0378">Hydrolase</keyword>
<dbReference type="Gene3D" id="3.40.50.1820">
    <property type="entry name" value="alpha/beta hydrolase"/>
    <property type="match status" value="1"/>
</dbReference>
<reference evidence="3" key="1">
    <citation type="journal article" date="2019" name="Int. J. Syst. Evol. Microbiol.">
        <title>The Global Catalogue of Microorganisms (GCM) 10K type strain sequencing project: providing services to taxonomists for standard genome sequencing and annotation.</title>
        <authorList>
            <consortium name="The Broad Institute Genomics Platform"/>
            <consortium name="The Broad Institute Genome Sequencing Center for Infectious Disease"/>
            <person name="Wu L."/>
            <person name="Ma J."/>
        </authorList>
    </citation>
    <scope>NUCLEOTIDE SEQUENCE [LARGE SCALE GENOMIC DNA]</scope>
    <source>
        <strain evidence="3">CGMCC 1.12376</strain>
    </source>
</reference>
<comment type="caution">
    <text evidence="2">The sequence shown here is derived from an EMBL/GenBank/DDBJ whole genome shotgun (WGS) entry which is preliminary data.</text>
</comment>
<dbReference type="PANTHER" id="PTHR43798:SF33">
    <property type="entry name" value="HYDROLASE, PUTATIVE (AFU_ORTHOLOGUE AFUA_2G14860)-RELATED"/>
    <property type="match status" value="1"/>
</dbReference>
<feature type="domain" description="AB hydrolase-1" evidence="1">
    <location>
        <begin position="12"/>
        <end position="233"/>
    </location>
</feature>
<dbReference type="InterPro" id="IPR050266">
    <property type="entry name" value="AB_hydrolase_sf"/>
</dbReference>
<evidence type="ECO:0000313" key="3">
    <source>
        <dbReference type="Proteomes" id="UP001597221"/>
    </source>
</evidence>
<dbReference type="InterPro" id="IPR000073">
    <property type="entry name" value="AB_hydrolase_1"/>
</dbReference>
<organism evidence="2 3">
    <name type="scientific">Oceanobacillus luteolus</name>
    <dbReference type="NCBI Taxonomy" id="1274358"/>
    <lineage>
        <taxon>Bacteria</taxon>
        <taxon>Bacillati</taxon>
        <taxon>Bacillota</taxon>
        <taxon>Bacilli</taxon>
        <taxon>Bacillales</taxon>
        <taxon>Bacillaceae</taxon>
        <taxon>Oceanobacillus</taxon>
    </lineage>
</organism>
<proteinExistence type="predicted"/>
<dbReference type="InterPro" id="IPR029058">
    <property type="entry name" value="AB_hydrolase_fold"/>
</dbReference>
<gene>
    <name evidence="2" type="ORF">ACFSBH_15870</name>
</gene>
<dbReference type="SUPFAM" id="SSF53474">
    <property type="entry name" value="alpha/beta-Hydrolases"/>
    <property type="match status" value="1"/>
</dbReference>
<evidence type="ECO:0000313" key="2">
    <source>
        <dbReference type="EMBL" id="MFD1609093.1"/>
    </source>
</evidence>
<dbReference type="EMBL" id="JBHUDE010000147">
    <property type="protein sequence ID" value="MFD1609093.1"/>
    <property type="molecule type" value="Genomic_DNA"/>
</dbReference>
<dbReference type="Proteomes" id="UP001597221">
    <property type="component" value="Unassembled WGS sequence"/>
</dbReference>
<keyword evidence="3" id="KW-1185">Reference proteome</keyword>
<dbReference type="GO" id="GO:0016787">
    <property type="term" value="F:hydrolase activity"/>
    <property type="evidence" value="ECO:0007669"/>
    <property type="project" value="UniProtKB-KW"/>
</dbReference>
<accession>A0ABW4HUK0</accession>
<evidence type="ECO:0000259" key="1">
    <source>
        <dbReference type="Pfam" id="PF00561"/>
    </source>
</evidence>
<dbReference type="PANTHER" id="PTHR43798">
    <property type="entry name" value="MONOACYLGLYCEROL LIPASE"/>
    <property type="match status" value="1"/>
</dbReference>
<dbReference type="RefSeq" id="WP_379598532.1">
    <property type="nucleotide sequence ID" value="NZ_JBHUDE010000147.1"/>
</dbReference>
<name>A0ABW4HUK0_9BACI</name>
<sequence length="249" mass="28091">MDLHYEIKGNGKPVILLHSGAMDSRDWEFITPHLSKSFKVITPDVRGAGKSPVPNEPIDYVEDLRKLLDHLKIKKAALVGHSLGGQIATDFTLTYPKKVSQLVLVAPGLSGFKFSSEHAELESRVSKAAPDVEKMASIILSEPSWSVSFGKVYDLLREMMVHNIQKTFDWKTFKTSSNSAMERLGEIKTKTLFIIGEKDSEDLFKIAKLYKEIPNIDFVRIPDANHIITLSHPKDVSNHINHFLNLLEW</sequence>
<dbReference type="PRINTS" id="PR00111">
    <property type="entry name" value="ABHYDROLASE"/>
</dbReference>
<dbReference type="Pfam" id="PF00561">
    <property type="entry name" value="Abhydrolase_1"/>
    <property type="match status" value="1"/>
</dbReference>
<protein>
    <submittedName>
        <fullName evidence="2">Alpha/beta fold hydrolase</fullName>
    </submittedName>
</protein>